<keyword evidence="3" id="KW-1185">Reference proteome</keyword>
<comment type="caution">
    <text evidence="2">The sequence shown here is derived from an EMBL/GenBank/DDBJ whole genome shotgun (WGS) entry which is preliminary data.</text>
</comment>
<proteinExistence type="predicted"/>
<evidence type="ECO:0000313" key="3">
    <source>
        <dbReference type="Proteomes" id="UP001412067"/>
    </source>
</evidence>
<dbReference type="EMBL" id="JBBWWR010000007">
    <property type="protein sequence ID" value="KAK8964018.1"/>
    <property type="molecule type" value="Genomic_DNA"/>
</dbReference>
<evidence type="ECO:0000313" key="2">
    <source>
        <dbReference type="EMBL" id="KAK8964018.1"/>
    </source>
</evidence>
<reference evidence="2 3" key="1">
    <citation type="journal article" date="2022" name="Nat. Plants">
        <title>Genomes of leafy and leafless Platanthera orchids illuminate the evolution of mycoheterotrophy.</title>
        <authorList>
            <person name="Li M.H."/>
            <person name="Liu K.W."/>
            <person name="Li Z."/>
            <person name="Lu H.C."/>
            <person name="Ye Q.L."/>
            <person name="Zhang D."/>
            <person name="Wang J.Y."/>
            <person name="Li Y.F."/>
            <person name="Zhong Z.M."/>
            <person name="Liu X."/>
            <person name="Yu X."/>
            <person name="Liu D.K."/>
            <person name="Tu X.D."/>
            <person name="Liu B."/>
            <person name="Hao Y."/>
            <person name="Liao X.Y."/>
            <person name="Jiang Y.T."/>
            <person name="Sun W.H."/>
            <person name="Chen J."/>
            <person name="Chen Y.Q."/>
            <person name="Ai Y."/>
            <person name="Zhai J.W."/>
            <person name="Wu S.S."/>
            <person name="Zhou Z."/>
            <person name="Hsiao Y.Y."/>
            <person name="Wu W.L."/>
            <person name="Chen Y.Y."/>
            <person name="Lin Y.F."/>
            <person name="Hsu J.L."/>
            <person name="Li C.Y."/>
            <person name="Wang Z.W."/>
            <person name="Zhao X."/>
            <person name="Zhong W.Y."/>
            <person name="Ma X.K."/>
            <person name="Ma L."/>
            <person name="Huang J."/>
            <person name="Chen G.Z."/>
            <person name="Huang M.Z."/>
            <person name="Huang L."/>
            <person name="Peng D.H."/>
            <person name="Luo Y.B."/>
            <person name="Zou S.Q."/>
            <person name="Chen S.P."/>
            <person name="Lan S."/>
            <person name="Tsai W.C."/>
            <person name="Van de Peer Y."/>
            <person name="Liu Z.J."/>
        </authorList>
    </citation>
    <scope>NUCLEOTIDE SEQUENCE [LARGE SCALE GENOMIC DNA]</scope>
    <source>
        <strain evidence="2">Lor288</strain>
    </source>
</reference>
<protein>
    <submittedName>
        <fullName evidence="2">Uncharacterized protein</fullName>
    </submittedName>
</protein>
<feature type="compositionally biased region" description="Pro residues" evidence="1">
    <location>
        <begin position="116"/>
        <end position="125"/>
    </location>
</feature>
<organism evidence="2 3">
    <name type="scientific">Platanthera guangdongensis</name>
    <dbReference type="NCBI Taxonomy" id="2320717"/>
    <lineage>
        <taxon>Eukaryota</taxon>
        <taxon>Viridiplantae</taxon>
        <taxon>Streptophyta</taxon>
        <taxon>Embryophyta</taxon>
        <taxon>Tracheophyta</taxon>
        <taxon>Spermatophyta</taxon>
        <taxon>Magnoliopsida</taxon>
        <taxon>Liliopsida</taxon>
        <taxon>Asparagales</taxon>
        <taxon>Orchidaceae</taxon>
        <taxon>Orchidoideae</taxon>
        <taxon>Orchideae</taxon>
        <taxon>Orchidinae</taxon>
        <taxon>Platanthera</taxon>
    </lineage>
</organism>
<dbReference type="Proteomes" id="UP001412067">
    <property type="component" value="Unassembled WGS sequence"/>
</dbReference>
<accession>A0ABR2MIN1</accession>
<gene>
    <name evidence="2" type="ORF">KSP40_PGU017079</name>
</gene>
<name>A0ABR2MIN1_9ASPA</name>
<evidence type="ECO:0000256" key="1">
    <source>
        <dbReference type="SAM" id="MobiDB-lite"/>
    </source>
</evidence>
<feature type="region of interest" description="Disordered" evidence="1">
    <location>
        <begin position="116"/>
        <end position="136"/>
    </location>
</feature>
<sequence>MRFKAIAAILRDSNSNRKCKDTGQGFHCCTMAGDSPPAMSSGGISRFLLGFLQEHLGEPEDLASLPSLTARLKCECDDREEELLHLKTKLSLALSSWISQSAEAGVIFSRIESGPPLPSQGPPAIKPNLSLNDMSV</sequence>